<dbReference type="SUPFAM" id="SSF51735">
    <property type="entry name" value="NAD(P)-binding Rossmann-fold domains"/>
    <property type="match status" value="1"/>
</dbReference>
<protein>
    <submittedName>
        <fullName evidence="3">Short chain dehydrogenase</fullName>
    </submittedName>
</protein>
<dbReference type="GO" id="GO:0016491">
    <property type="term" value="F:oxidoreductase activity"/>
    <property type="evidence" value="ECO:0007669"/>
    <property type="project" value="UniProtKB-KW"/>
</dbReference>
<dbReference type="PANTHER" id="PTHR43477:SF1">
    <property type="entry name" value="DIHYDROANTICAPSIN 7-DEHYDROGENASE"/>
    <property type="match status" value="1"/>
</dbReference>
<accession>A0A6L9UKL5</accession>
<dbReference type="CDD" id="cd11731">
    <property type="entry name" value="Lin1944_like_SDR_c"/>
    <property type="match status" value="1"/>
</dbReference>
<dbReference type="InterPro" id="IPR051122">
    <property type="entry name" value="SDR_DHRS6-like"/>
</dbReference>
<dbReference type="Pfam" id="PF13561">
    <property type="entry name" value="adh_short_C2"/>
    <property type="match status" value="1"/>
</dbReference>
<dbReference type="PANTHER" id="PTHR43477">
    <property type="entry name" value="DIHYDROANTICAPSIN 7-DEHYDROGENASE"/>
    <property type="match status" value="1"/>
</dbReference>
<dbReference type="EMBL" id="WUEY01000029">
    <property type="protein sequence ID" value="NEI74380.1"/>
    <property type="molecule type" value="Genomic_DNA"/>
</dbReference>
<organism evidence="3 4">
    <name type="scientific">Rhizobium lusitanum</name>
    <dbReference type="NCBI Taxonomy" id="293958"/>
    <lineage>
        <taxon>Bacteria</taxon>
        <taxon>Pseudomonadati</taxon>
        <taxon>Pseudomonadota</taxon>
        <taxon>Alphaproteobacteria</taxon>
        <taxon>Hyphomicrobiales</taxon>
        <taxon>Rhizobiaceae</taxon>
        <taxon>Rhizobium/Agrobacterium group</taxon>
        <taxon>Rhizobium</taxon>
    </lineage>
</organism>
<dbReference type="InterPro" id="IPR002347">
    <property type="entry name" value="SDR_fam"/>
</dbReference>
<dbReference type="NCBIfam" id="NF005754">
    <property type="entry name" value="PRK07578.1"/>
    <property type="match status" value="1"/>
</dbReference>
<reference evidence="3 4" key="1">
    <citation type="submission" date="2019-12" db="EMBL/GenBank/DDBJ databases">
        <title>Rhizobium genotypes associated with high levels of biological nitrogen fixation by grain legumes in a temperate-maritime cropping system.</title>
        <authorList>
            <person name="Maluk M."/>
            <person name="Francesc Ferrando Molina F."/>
            <person name="Lopez Del Egido L."/>
            <person name="Lafos M."/>
            <person name="Langarica-Fuentes A."/>
            <person name="Gebre Yohannes G."/>
            <person name="Young M.W."/>
            <person name="Martin P."/>
            <person name="Gantlett R."/>
            <person name="Kenicer G."/>
            <person name="Hawes C."/>
            <person name="Begg G.S."/>
            <person name="Quilliam R.S."/>
            <person name="Squire G.R."/>
            <person name="Poole P.S."/>
            <person name="Young P.W."/>
            <person name="Iannetta P.M."/>
            <person name="James E.K."/>
        </authorList>
    </citation>
    <scope>NUCLEOTIDE SEQUENCE [LARGE SCALE GENOMIC DNA]</scope>
    <source>
        <strain evidence="3 4">JHI1118</strain>
    </source>
</reference>
<evidence type="ECO:0000256" key="2">
    <source>
        <dbReference type="ARBA" id="ARBA00023002"/>
    </source>
</evidence>
<evidence type="ECO:0000313" key="3">
    <source>
        <dbReference type="EMBL" id="NEI74380.1"/>
    </source>
</evidence>
<dbReference type="InterPro" id="IPR036291">
    <property type="entry name" value="NAD(P)-bd_dom_sf"/>
</dbReference>
<dbReference type="AlphaFoldDB" id="A0A6L9UKL5"/>
<dbReference type="Proteomes" id="UP000483035">
    <property type="component" value="Unassembled WGS sequence"/>
</dbReference>
<comment type="similarity">
    <text evidence="1">Belongs to the short-chain dehydrogenases/reductases (SDR) family.</text>
</comment>
<proteinExistence type="inferred from homology"/>
<name>A0A6L9UKL5_9HYPH</name>
<dbReference type="RefSeq" id="WP_163993569.1">
    <property type="nucleotide sequence ID" value="NZ_WUEY01000029.1"/>
</dbReference>
<evidence type="ECO:0000256" key="1">
    <source>
        <dbReference type="ARBA" id="ARBA00006484"/>
    </source>
</evidence>
<keyword evidence="2" id="KW-0560">Oxidoreductase</keyword>
<gene>
    <name evidence="3" type="ORF">GR212_33030</name>
</gene>
<sequence length="199" mass="21015">MRIVIIGASGTIGRRLSNDLKGRHEIITAGRTSGMLAVDIAHSESIREMFEKVGPVDACVCVAASGAMDDFEKLTASDLCANLRSKLVGQIDVVLTGKNYISDNGSFTLTSGIFADEAWPGVTGGAVISGGLHSFVLSAAIELNRGLRVNVVSPSMVNDSIDDFGHLFPGLKPVSMEQLVAAYVDCIEGRLTGQVIKVY</sequence>
<evidence type="ECO:0000313" key="4">
    <source>
        <dbReference type="Proteomes" id="UP000483035"/>
    </source>
</evidence>
<dbReference type="Gene3D" id="3.40.50.720">
    <property type="entry name" value="NAD(P)-binding Rossmann-like Domain"/>
    <property type="match status" value="1"/>
</dbReference>
<comment type="caution">
    <text evidence="3">The sequence shown here is derived from an EMBL/GenBank/DDBJ whole genome shotgun (WGS) entry which is preliminary data.</text>
</comment>